<keyword evidence="1" id="KW-0472">Membrane</keyword>
<proteinExistence type="predicted"/>
<evidence type="ECO:0000313" key="3">
    <source>
        <dbReference type="EMBL" id="KAL3792797.1"/>
    </source>
</evidence>
<reference evidence="3 4" key="1">
    <citation type="journal article" date="2020" name="G3 (Bethesda)">
        <title>Improved Reference Genome for Cyclotella cryptica CCMP332, a Model for Cell Wall Morphogenesis, Salinity Adaptation, and Lipid Production in Diatoms (Bacillariophyta).</title>
        <authorList>
            <person name="Roberts W.R."/>
            <person name="Downey K.M."/>
            <person name="Ruck E.C."/>
            <person name="Traller J.C."/>
            <person name="Alverson A.J."/>
        </authorList>
    </citation>
    <scope>NUCLEOTIDE SEQUENCE [LARGE SCALE GENOMIC DNA]</scope>
    <source>
        <strain evidence="3 4">CCMP332</strain>
    </source>
</reference>
<feature type="transmembrane region" description="Helical" evidence="1">
    <location>
        <begin position="231"/>
        <end position="256"/>
    </location>
</feature>
<keyword evidence="4" id="KW-1185">Reference proteome</keyword>
<protein>
    <submittedName>
        <fullName evidence="3">Uncharacterized protein</fullName>
    </submittedName>
</protein>
<evidence type="ECO:0000256" key="1">
    <source>
        <dbReference type="SAM" id="Phobius"/>
    </source>
</evidence>
<keyword evidence="1" id="KW-0812">Transmembrane</keyword>
<name>A0ABD3PY55_9STRA</name>
<feature type="chain" id="PRO_5044896481" evidence="2">
    <location>
        <begin position="23"/>
        <end position="319"/>
    </location>
</feature>
<evidence type="ECO:0000256" key="2">
    <source>
        <dbReference type="SAM" id="SignalP"/>
    </source>
</evidence>
<organism evidence="3 4">
    <name type="scientific">Cyclotella cryptica</name>
    <dbReference type="NCBI Taxonomy" id="29204"/>
    <lineage>
        <taxon>Eukaryota</taxon>
        <taxon>Sar</taxon>
        <taxon>Stramenopiles</taxon>
        <taxon>Ochrophyta</taxon>
        <taxon>Bacillariophyta</taxon>
        <taxon>Coscinodiscophyceae</taxon>
        <taxon>Thalassiosirophycidae</taxon>
        <taxon>Stephanodiscales</taxon>
        <taxon>Stephanodiscaceae</taxon>
        <taxon>Cyclotella</taxon>
    </lineage>
</organism>
<gene>
    <name evidence="3" type="ORF">HJC23_002604</name>
</gene>
<dbReference type="Proteomes" id="UP001516023">
    <property type="component" value="Unassembled WGS sequence"/>
</dbReference>
<keyword evidence="2" id="KW-0732">Signal</keyword>
<keyword evidence="1" id="KW-1133">Transmembrane helix</keyword>
<sequence length="319" mass="36194">MCGQPVFSILSLVAILTTFSSGHRHNTELVTAEANPRITTQESRQADYLRNRRRILPRQKYRINHSPQSFADASKKNSTLLATKGPSTTKYIYLILHNISYIPAPKVWSLTTAQYMTDFFNSAGYRLISARVNIEYISQLDTGGQTEVLYVQNTLYETDSSSEYVNLDEIISGPFYSKKDREKYVNVLKGVDEVGYRDLVDTSIPENLGEIDFTQRISSIDDIEGPSNSTVYLFLISLGGFLLFCCGCSCFVWLGLLGWYTLNNLKPTHEEFDEDETTLGNKAMESFGEVCDEDSCVEIYSDEESRSGTNNLRLRWRLT</sequence>
<dbReference type="AlphaFoldDB" id="A0ABD3PY55"/>
<evidence type="ECO:0000313" key="4">
    <source>
        <dbReference type="Proteomes" id="UP001516023"/>
    </source>
</evidence>
<feature type="signal peptide" evidence="2">
    <location>
        <begin position="1"/>
        <end position="22"/>
    </location>
</feature>
<comment type="caution">
    <text evidence="3">The sequence shown here is derived from an EMBL/GenBank/DDBJ whole genome shotgun (WGS) entry which is preliminary data.</text>
</comment>
<accession>A0ABD3PY55</accession>
<dbReference type="EMBL" id="JABMIG020000098">
    <property type="protein sequence ID" value="KAL3792797.1"/>
    <property type="molecule type" value="Genomic_DNA"/>
</dbReference>